<dbReference type="AlphaFoldDB" id="A0A1Y2I3L1"/>
<evidence type="ECO:0000313" key="3">
    <source>
        <dbReference type="EMBL" id="ORZ41437.1"/>
    </source>
</evidence>
<dbReference type="InterPro" id="IPR032466">
    <property type="entry name" value="Metal_Hydrolase"/>
</dbReference>
<gene>
    <name evidence="3" type="ORF">BCR44DRAFT_1422820</name>
</gene>
<dbReference type="Proteomes" id="UP000193411">
    <property type="component" value="Unassembled WGS sequence"/>
</dbReference>
<dbReference type="Pfam" id="PF01979">
    <property type="entry name" value="Amidohydro_1"/>
    <property type="match status" value="1"/>
</dbReference>
<dbReference type="PANTHER" id="PTHR43135:SF3">
    <property type="entry name" value="ALPHA-D-RIBOSE 1-METHYLPHOSPHONATE 5-TRIPHOSPHATE DIPHOSPHATASE"/>
    <property type="match status" value="1"/>
</dbReference>
<name>A0A1Y2I3L1_9FUNG</name>
<accession>A0A1Y2I3L1</accession>
<evidence type="ECO:0000256" key="1">
    <source>
        <dbReference type="SAM" id="MobiDB-lite"/>
    </source>
</evidence>
<protein>
    <recommendedName>
        <fullName evidence="2">Amidohydrolase-related domain-containing protein</fullName>
    </recommendedName>
</protein>
<reference evidence="3 4" key="1">
    <citation type="submission" date="2016-07" db="EMBL/GenBank/DDBJ databases">
        <title>Pervasive Adenine N6-methylation of Active Genes in Fungi.</title>
        <authorList>
            <consortium name="DOE Joint Genome Institute"/>
            <person name="Mondo S.J."/>
            <person name="Dannebaum R.O."/>
            <person name="Kuo R.C."/>
            <person name="Labutti K."/>
            <person name="Haridas S."/>
            <person name="Kuo A."/>
            <person name="Salamov A."/>
            <person name="Ahrendt S.R."/>
            <person name="Lipzen A."/>
            <person name="Sullivan W."/>
            <person name="Andreopoulos W.B."/>
            <person name="Clum A."/>
            <person name="Lindquist E."/>
            <person name="Daum C."/>
            <person name="Ramamoorthy G.K."/>
            <person name="Gryganskyi A."/>
            <person name="Culley D."/>
            <person name="Magnuson J.K."/>
            <person name="James T.Y."/>
            <person name="O'Malley M.A."/>
            <person name="Stajich J.E."/>
            <person name="Spatafora J.W."/>
            <person name="Visel A."/>
            <person name="Grigoriev I.V."/>
        </authorList>
    </citation>
    <scope>NUCLEOTIDE SEQUENCE [LARGE SCALE GENOMIC DNA]</scope>
    <source>
        <strain evidence="3 4">PL171</strain>
    </source>
</reference>
<comment type="caution">
    <text evidence="3">The sequence shown here is derived from an EMBL/GenBank/DDBJ whole genome shotgun (WGS) entry which is preliminary data.</text>
</comment>
<organism evidence="3 4">
    <name type="scientific">Catenaria anguillulae PL171</name>
    <dbReference type="NCBI Taxonomy" id="765915"/>
    <lineage>
        <taxon>Eukaryota</taxon>
        <taxon>Fungi</taxon>
        <taxon>Fungi incertae sedis</taxon>
        <taxon>Blastocladiomycota</taxon>
        <taxon>Blastocladiomycetes</taxon>
        <taxon>Blastocladiales</taxon>
        <taxon>Catenariaceae</taxon>
        <taxon>Catenaria</taxon>
    </lineage>
</organism>
<evidence type="ECO:0000259" key="2">
    <source>
        <dbReference type="Pfam" id="PF01979"/>
    </source>
</evidence>
<dbReference type="STRING" id="765915.A0A1Y2I3L1"/>
<proteinExistence type="predicted"/>
<dbReference type="Gene3D" id="3.20.20.140">
    <property type="entry name" value="Metal-dependent hydrolases"/>
    <property type="match status" value="2"/>
</dbReference>
<dbReference type="InterPro" id="IPR011059">
    <property type="entry name" value="Metal-dep_hydrolase_composite"/>
</dbReference>
<sequence>MHSHAGVYSYPTLKGTDDGNEFGDPNLPMMRTIDAFHPHDKALPLILSGGVTTILVLPGSANLQGGEAFAFKTPQKPTNSAEDMLVFANLSSTNPDDRYANGGPMWRWAKQACGENPKRSYGEGLGRLPFTRMGNAFKMRENYAKAKALKEKQDEWCRVSESLGLYKPGPEADKKKKKKKHEGKEPKLKGVVHPKGRYPTDLALEQVVGLMRGQVKLNWHCYEVNDLETQMRIAREFNVSISAFHHAIDIAQVTSALKRWSNEGRTPIGAAIFADLGWYKKEAYQASVFSPQILEREGVPFAFKSDHPVTHSQYLVHDSARSIQYGLAEQSVLKALTLTPARLLGLDYRIGSIDVGKDADVVIWPANPFTVGSLPDVVIVDGAVAFEKSAKDATPLVPQPLTPVPPRVPITVDPKKDEFYFKNIGKIVTGDTTVKGPTEIRVRSGQLVCVGTEACSKRNSQGDVATQEYDLQGATVTPSLILAGTPLGLQEIAQEPSTNAGVEKRSHGAFDLVIARDGLLAGGLPEQAAANQGIGLALSVTQVKGSPSLSVSTLFATNHTLPHVVSEAAAVHMVVEDVGKSEGGLSGSYPGQIAMLRKWLTGHLAAGPSAIPLILHAHSASVISALFNLKQSVDYANVQRWVIAGAAESHLNVEELFVRRLNGTVGILLSPARCIPKEWVTRRCLSPPNAYRGAIHAAELFKRYNVSYALSIDPDELASARNLRFEAGWVRRFAGLTEQEMVASVTSSVVKLTLPKWIAQGYTGTVEKQLHVGGYARFNAWNGDFGELNTQLLFAVDGASEKVVNYPVHL</sequence>
<dbReference type="InterPro" id="IPR051781">
    <property type="entry name" value="Metallo-dep_Hydrolase"/>
</dbReference>
<dbReference type="OrthoDB" id="10258955at2759"/>
<dbReference type="GO" id="GO:0016810">
    <property type="term" value="F:hydrolase activity, acting on carbon-nitrogen (but not peptide) bonds"/>
    <property type="evidence" value="ECO:0007669"/>
    <property type="project" value="InterPro"/>
</dbReference>
<dbReference type="InterPro" id="IPR006680">
    <property type="entry name" value="Amidohydro-rel"/>
</dbReference>
<feature type="domain" description="Amidohydrolase-related" evidence="2">
    <location>
        <begin position="295"/>
        <end position="382"/>
    </location>
</feature>
<keyword evidence="4" id="KW-1185">Reference proteome</keyword>
<dbReference type="SUPFAM" id="SSF51556">
    <property type="entry name" value="Metallo-dependent hydrolases"/>
    <property type="match status" value="1"/>
</dbReference>
<dbReference type="EMBL" id="MCFL01000001">
    <property type="protein sequence ID" value="ORZ41437.1"/>
    <property type="molecule type" value="Genomic_DNA"/>
</dbReference>
<evidence type="ECO:0000313" key="4">
    <source>
        <dbReference type="Proteomes" id="UP000193411"/>
    </source>
</evidence>
<feature type="region of interest" description="Disordered" evidence="1">
    <location>
        <begin position="168"/>
        <end position="192"/>
    </location>
</feature>
<dbReference type="PANTHER" id="PTHR43135">
    <property type="entry name" value="ALPHA-D-RIBOSE 1-METHYLPHOSPHONATE 5-TRIPHOSPHATE DIPHOSPHATASE"/>
    <property type="match status" value="1"/>
</dbReference>
<dbReference type="SUPFAM" id="SSF51338">
    <property type="entry name" value="Composite domain of metallo-dependent hydrolases"/>
    <property type="match status" value="1"/>
</dbReference>